<dbReference type="FunFam" id="1.10.10.10:FF:000001">
    <property type="entry name" value="LysR family transcriptional regulator"/>
    <property type="match status" value="1"/>
</dbReference>
<evidence type="ECO:0000256" key="2">
    <source>
        <dbReference type="ARBA" id="ARBA00023015"/>
    </source>
</evidence>
<reference evidence="7" key="1">
    <citation type="submission" date="2016-10" db="EMBL/GenBank/DDBJ databases">
        <authorList>
            <person name="Varghese N."/>
            <person name="Submissions S."/>
        </authorList>
    </citation>
    <scope>NUCLEOTIDE SEQUENCE [LARGE SCALE GENOMIC DNA]</scope>
    <source>
        <strain evidence="7">DSM 18733</strain>
    </source>
</reference>
<organism evidence="6 7">
    <name type="scientific">Olivibacter domesticus</name>
    <name type="common">Pseudosphingobacterium domesticum</name>
    <dbReference type="NCBI Taxonomy" id="407022"/>
    <lineage>
        <taxon>Bacteria</taxon>
        <taxon>Pseudomonadati</taxon>
        <taxon>Bacteroidota</taxon>
        <taxon>Sphingobacteriia</taxon>
        <taxon>Sphingobacteriales</taxon>
        <taxon>Sphingobacteriaceae</taxon>
        <taxon>Olivibacter</taxon>
    </lineage>
</organism>
<dbReference type="InterPro" id="IPR000847">
    <property type="entry name" value="LysR_HTH_N"/>
</dbReference>
<dbReference type="PANTHER" id="PTHR30126:SF39">
    <property type="entry name" value="HTH-TYPE TRANSCRIPTIONAL REGULATOR CYSL"/>
    <property type="match status" value="1"/>
</dbReference>
<dbReference type="GO" id="GO:0000976">
    <property type="term" value="F:transcription cis-regulatory region binding"/>
    <property type="evidence" value="ECO:0007669"/>
    <property type="project" value="TreeGrafter"/>
</dbReference>
<dbReference type="PANTHER" id="PTHR30126">
    <property type="entry name" value="HTH-TYPE TRANSCRIPTIONAL REGULATOR"/>
    <property type="match status" value="1"/>
</dbReference>
<dbReference type="PRINTS" id="PR00039">
    <property type="entry name" value="HTHLYSR"/>
</dbReference>
<evidence type="ECO:0000259" key="5">
    <source>
        <dbReference type="PROSITE" id="PS50931"/>
    </source>
</evidence>
<dbReference type="PROSITE" id="PS50931">
    <property type="entry name" value="HTH_LYSR"/>
    <property type="match status" value="1"/>
</dbReference>
<gene>
    <name evidence="6" type="ORF">SAMN05661044_03360</name>
</gene>
<dbReference type="Proteomes" id="UP000199421">
    <property type="component" value="Unassembled WGS sequence"/>
</dbReference>
<keyword evidence="2" id="KW-0805">Transcription regulation</keyword>
<keyword evidence="7" id="KW-1185">Reference proteome</keyword>
<feature type="domain" description="HTH lysR-type" evidence="5">
    <location>
        <begin position="16"/>
        <end position="68"/>
    </location>
</feature>
<evidence type="ECO:0000256" key="4">
    <source>
        <dbReference type="ARBA" id="ARBA00023163"/>
    </source>
</evidence>
<dbReference type="Gene3D" id="3.40.190.290">
    <property type="match status" value="1"/>
</dbReference>
<dbReference type="InterPro" id="IPR036388">
    <property type="entry name" value="WH-like_DNA-bd_sf"/>
</dbReference>
<evidence type="ECO:0000256" key="3">
    <source>
        <dbReference type="ARBA" id="ARBA00023125"/>
    </source>
</evidence>
<evidence type="ECO:0000313" key="6">
    <source>
        <dbReference type="EMBL" id="SEL75615.1"/>
    </source>
</evidence>
<dbReference type="InterPro" id="IPR036390">
    <property type="entry name" value="WH_DNA-bd_sf"/>
</dbReference>
<dbReference type="AlphaFoldDB" id="A0A1H7ST92"/>
<dbReference type="CDD" id="cd08420">
    <property type="entry name" value="PBP2_CysL_like"/>
    <property type="match status" value="1"/>
</dbReference>
<dbReference type="GO" id="GO:0003700">
    <property type="term" value="F:DNA-binding transcription factor activity"/>
    <property type="evidence" value="ECO:0007669"/>
    <property type="project" value="InterPro"/>
</dbReference>
<dbReference type="EMBL" id="FOAF01000003">
    <property type="protein sequence ID" value="SEL75615.1"/>
    <property type="molecule type" value="Genomic_DNA"/>
</dbReference>
<name>A0A1H7ST92_OLID1</name>
<dbReference type="Gene3D" id="1.10.10.10">
    <property type="entry name" value="Winged helix-like DNA-binding domain superfamily/Winged helix DNA-binding domain"/>
    <property type="match status" value="1"/>
</dbReference>
<comment type="similarity">
    <text evidence="1">Belongs to the LysR transcriptional regulatory family.</text>
</comment>
<dbReference type="STRING" id="407022.SAMN05661044_03360"/>
<dbReference type="Pfam" id="PF00126">
    <property type="entry name" value="HTH_1"/>
    <property type="match status" value="1"/>
</dbReference>
<evidence type="ECO:0000313" key="7">
    <source>
        <dbReference type="Proteomes" id="UP000199421"/>
    </source>
</evidence>
<evidence type="ECO:0000256" key="1">
    <source>
        <dbReference type="ARBA" id="ARBA00009437"/>
    </source>
</evidence>
<keyword evidence="3 6" id="KW-0238">DNA-binding</keyword>
<protein>
    <submittedName>
        <fullName evidence="6">DNA-binding transcriptional regulator, LysR family</fullName>
    </submittedName>
</protein>
<dbReference type="SUPFAM" id="SSF53850">
    <property type="entry name" value="Periplasmic binding protein-like II"/>
    <property type="match status" value="1"/>
</dbReference>
<sequence length="312" mass="35339">MEFMVNKPLMDCDFRLKVFYTAATQLNFTKTAAELFISQPAVSKNIQELEQQIGQTLFERNGSRLNLTPAGTVLFKHAHIIMEQYNKASYDLSLLKGETAGSLKLGASTTISHYVIPLILANFHQHYKDIHIQVAHGNTQQVEDWLTANKIDLGIIEGLNQNRSMKYTPLFNDEIVLVTGANNPLACQEAIALEKLKEFDFVMREAGSGTNDVIAKYLKAKDLEIQDLKISINLASTESIKQYLLHSNSFAFLSIHAIIREIREGLLKIVDIEDFSIERSFFFIHPHGVMADLSSLFMRFAKQQKQTFYSVT</sequence>
<dbReference type="SUPFAM" id="SSF46785">
    <property type="entry name" value="Winged helix' DNA-binding domain"/>
    <property type="match status" value="1"/>
</dbReference>
<dbReference type="Pfam" id="PF03466">
    <property type="entry name" value="LysR_substrate"/>
    <property type="match status" value="1"/>
</dbReference>
<accession>A0A1H7ST92</accession>
<keyword evidence="4" id="KW-0804">Transcription</keyword>
<dbReference type="InterPro" id="IPR005119">
    <property type="entry name" value="LysR_subst-bd"/>
</dbReference>
<proteinExistence type="inferred from homology"/>